<gene>
    <name evidence="1" type="ORF">L1987_05659</name>
</gene>
<comment type="caution">
    <text evidence="1">The sequence shown here is derived from an EMBL/GenBank/DDBJ whole genome shotgun (WGS) entry which is preliminary data.</text>
</comment>
<organism evidence="1 2">
    <name type="scientific">Smallanthus sonchifolius</name>
    <dbReference type="NCBI Taxonomy" id="185202"/>
    <lineage>
        <taxon>Eukaryota</taxon>
        <taxon>Viridiplantae</taxon>
        <taxon>Streptophyta</taxon>
        <taxon>Embryophyta</taxon>
        <taxon>Tracheophyta</taxon>
        <taxon>Spermatophyta</taxon>
        <taxon>Magnoliopsida</taxon>
        <taxon>eudicotyledons</taxon>
        <taxon>Gunneridae</taxon>
        <taxon>Pentapetalae</taxon>
        <taxon>asterids</taxon>
        <taxon>campanulids</taxon>
        <taxon>Asterales</taxon>
        <taxon>Asteraceae</taxon>
        <taxon>Asteroideae</taxon>
        <taxon>Heliantheae alliance</taxon>
        <taxon>Millerieae</taxon>
        <taxon>Smallanthus</taxon>
    </lineage>
</organism>
<evidence type="ECO:0000313" key="1">
    <source>
        <dbReference type="EMBL" id="KAI3824209.1"/>
    </source>
</evidence>
<evidence type="ECO:0000313" key="2">
    <source>
        <dbReference type="Proteomes" id="UP001056120"/>
    </source>
</evidence>
<protein>
    <submittedName>
        <fullName evidence="1">Uncharacterized protein</fullName>
    </submittedName>
</protein>
<dbReference type="Proteomes" id="UP001056120">
    <property type="component" value="Linkage Group LG02"/>
</dbReference>
<name>A0ACB9JWC8_9ASTR</name>
<sequence length="87" mass="10046">MQSGIPTRYQRQTTRQEMPARQYPLRQPRPDPLTLDSLYDSMQTGFGDLRDYVDEQFGGPQPGPSNMQGVEPYRIYEQGSEESDDDE</sequence>
<reference evidence="1 2" key="2">
    <citation type="journal article" date="2022" name="Mol. Ecol. Resour.">
        <title>The genomes of chicory, endive, great burdock and yacon provide insights into Asteraceae paleo-polyploidization history and plant inulin production.</title>
        <authorList>
            <person name="Fan W."/>
            <person name="Wang S."/>
            <person name="Wang H."/>
            <person name="Wang A."/>
            <person name="Jiang F."/>
            <person name="Liu H."/>
            <person name="Zhao H."/>
            <person name="Xu D."/>
            <person name="Zhang Y."/>
        </authorList>
    </citation>
    <scope>NUCLEOTIDE SEQUENCE [LARGE SCALE GENOMIC DNA]</scope>
    <source>
        <strain evidence="2">cv. Yunnan</strain>
        <tissue evidence="1">Leaves</tissue>
    </source>
</reference>
<reference evidence="2" key="1">
    <citation type="journal article" date="2022" name="Mol. Ecol. Resour.">
        <title>The genomes of chicory, endive, great burdock and yacon provide insights into Asteraceae palaeo-polyploidization history and plant inulin production.</title>
        <authorList>
            <person name="Fan W."/>
            <person name="Wang S."/>
            <person name="Wang H."/>
            <person name="Wang A."/>
            <person name="Jiang F."/>
            <person name="Liu H."/>
            <person name="Zhao H."/>
            <person name="Xu D."/>
            <person name="Zhang Y."/>
        </authorList>
    </citation>
    <scope>NUCLEOTIDE SEQUENCE [LARGE SCALE GENOMIC DNA]</scope>
    <source>
        <strain evidence="2">cv. Yunnan</strain>
    </source>
</reference>
<dbReference type="EMBL" id="CM042019">
    <property type="protein sequence ID" value="KAI3824209.1"/>
    <property type="molecule type" value="Genomic_DNA"/>
</dbReference>
<keyword evidence="2" id="KW-1185">Reference proteome</keyword>
<proteinExistence type="predicted"/>
<accession>A0ACB9JWC8</accession>